<organism evidence="2">
    <name type="scientific">freshwater metagenome</name>
    <dbReference type="NCBI Taxonomy" id="449393"/>
    <lineage>
        <taxon>unclassified sequences</taxon>
        <taxon>metagenomes</taxon>
        <taxon>ecological metagenomes</taxon>
    </lineage>
</organism>
<dbReference type="PANTHER" id="PTHR43031">
    <property type="entry name" value="FAD-DEPENDENT OXIDOREDUCTASE"/>
    <property type="match status" value="1"/>
</dbReference>
<gene>
    <name evidence="2" type="ORF">GM51_1885</name>
</gene>
<dbReference type="AlphaFoldDB" id="A0A094SRT8"/>
<dbReference type="EMBL" id="JNSL01000006">
    <property type="protein sequence ID" value="KGA21443.1"/>
    <property type="molecule type" value="Genomic_DNA"/>
</dbReference>
<dbReference type="InterPro" id="IPR036873">
    <property type="entry name" value="Rhodanese-like_dom_sf"/>
</dbReference>
<dbReference type="SUPFAM" id="SSF52821">
    <property type="entry name" value="Rhodanese/Cell cycle control phosphatase"/>
    <property type="match status" value="1"/>
</dbReference>
<dbReference type="Pfam" id="PF00581">
    <property type="entry name" value="Rhodanese"/>
    <property type="match status" value="1"/>
</dbReference>
<evidence type="ECO:0000313" key="2">
    <source>
        <dbReference type="EMBL" id="KGA21443.1"/>
    </source>
</evidence>
<proteinExistence type="predicted"/>
<evidence type="ECO:0000259" key="1">
    <source>
        <dbReference type="PROSITE" id="PS50206"/>
    </source>
</evidence>
<dbReference type="CDD" id="cd00158">
    <property type="entry name" value="RHOD"/>
    <property type="match status" value="1"/>
</dbReference>
<dbReference type="Gene3D" id="3.40.250.10">
    <property type="entry name" value="Rhodanese-like domain"/>
    <property type="match status" value="1"/>
</dbReference>
<feature type="domain" description="Rhodanese" evidence="1">
    <location>
        <begin position="21"/>
        <end position="99"/>
    </location>
</feature>
<dbReference type="PANTHER" id="PTHR43031:SF7">
    <property type="entry name" value="NITRIC OXIDE REDUCTASE FLRD-NAD(+) REDUCTASE"/>
    <property type="match status" value="1"/>
</dbReference>
<protein>
    <recommendedName>
        <fullName evidence="1">Rhodanese domain-containing protein</fullName>
    </recommendedName>
</protein>
<dbReference type="PROSITE" id="PS50206">
    <property type="entry name" value="RHODANESE_3"/>
    <property type="match status" value="1"/>
</dbReference>
<reference evidence="2" key="1">
    <citation type="submission" date="2014-06" db="EMBL/GenBank/DDBJ databases">
        <title>Key roles for freshwater Actinobacteria revealed by deep metagenomic sequencing.</title>
        <authorList>
            <person name="Ghai R."/>
            <person name="Mizuno C.M."/>
            <person name="Picazo A."/>
            <person name="Camacho A."/>
            <person name="Rodriguez-Valera F."/>
        </authorList>
    </citation>
    <scope>NUCLEOTIDE SEQUENCE</scope>
</reference>
<name>A0A094SRT8_9ZZZZ</name>
<sequence>MKTMSPQDAFELVSAGLAYGIDVREQSEWDAGHSDLFTLHPLSTFDAGKIAIDKPVIFICRSGKRSAQACELLQVRGVEATNMTGGMLEWQELKLPMTAVGQAPLIS</sequence>
<dbReference type="InterPro" id="IPR001763">
    <property type="entry name" value="Rhodanese-like_dom"/>
</dbReference>
<dbReference type="SMART" id="SM00450">
    <property type="entry name" value="RHOD"/>
    <property type="match status" value="1"/>
</dbReference>
<accession>A0A094SRT8</accession>
<comment type="caution">
    <text evidence="2">The sequence shown here is derived from an EMBL/GenBank/DDBJ whole genome shotgun (WGS) entry which is preliminary data.</text>
</comment>
<dbReference type="InterPro" id="IPR050229">
    <property type="entry name" value="GlpE_sulfurtransferase"/>
</dbReference>